<feature type="transmembrane region" description="Helical" evidence="2">
    <location>
        <begin position="21"/>
        <end position="46"/>
    </location>
</feature>
<comment type="caution">
    <text evidence="4">The sequence shown here is derived from an EMBL/GenBank/DDBJ whole genome shotgun (WGS) entry which is preliminary data.</text>
</comment>
<sequence length="256" mass="27317">MPLNPSPSLRRLLTPRFSLKSMLVLVLGIAIGYSLNVYTLQVLLGYPSEGLLVSLPEYVVEPPDVVTLDVVADAPDELTKLQGEHLVGPDGRIVLGEFGSVYVTGLTLEEAQAAIEKQLGLPRDGAKTIALDVFAYNSKRFFVISKNPVAGDSITQLPITGNDTVLDALAQMGGSQTADAKIYISRPSAKGNGAAAVLPVNYEEVLRGVTRTNYQLLPGDRLFVEPPTKPMPAPRGLVTPVQPPAAMAVEQAERTS</sequence>
<dbReference type="InterPro" id="IPR049712">
    <property type="entry name" value="Poly_export"/>
</dbReference>
<dbReference type="AlphaFoldDB" id="A0A5C5YTH5"/>
<proteinExistence type="predicted"/>
<protein>
    <submittedName>
        <fullName evidence="4">Polysaccharide biosynthesis/export protein</fullName>
    </submittedName>
</protein>
<feature type="domain" description="Polysaccharide export protein N-terminal" evidence="3">
    <location>
        <begin position="56"/>
        <end position="120"/>
    </location>
</feature>
<dbReference type="EMBL" id="SJPO01000002">
    <property type="protein sequence ID" value="TWT78258.1"/>
    <property type="molecule type" value="Genomic_DNA"/>
</dbReference>
<dbReference type="PANTHER" id="PTHR33619:SF3">
    <property type="entry name" value="POLYSACCHARIDE EXPORT PROTEIN GFCE-RELATED"/>
    <property type="match status" value="1"/>
</dbReference>
<dbReference type="Gene3D" id="3.10.560.10">
    <property type="entry name" value="Outer membrane lipoprotein wza domain like"/>
    <property type="match status" value="1"/>
</dbReference>
<keyword evidence="2" id="KW-1133">Transmembrane helix</keyword>
<dbReference type="RefSeq" id="WP_146584570.1">
    <property type="nucleotide sequence ID" value="NZ_SJPO01000002.1"/>
</dbReference>
<name>A0A5C5YTH5_9BACT</name>
<evidence type="ECO:0000313" key="4">
    <source>
        <dbReference type="EMBL" id="TWT78258.1"/>
    </source>
</evidence>
<keyword evidence="2" id="KW-0472">Membrane</keyword>
<dbReference type="Proteomes" id="UP000318478">
    <property type="component" value="Unassembled WGS sequence"/>
</dbReference>
<dbReference type="Gene3D" id="3.30.1950.10">
    <property type="entry name" value="wza like domain"/>
    <property type="match status" value="1"/>
</dbReference>
<keyword evidence="1" id="KW-0732">Signal</keyword>
<evidence type="ECO:0000256" key="2">
    <source>
        <dbReference type="SAM" id="Phobius"/>
    </source>
</evidence>
<evidence type="ECO:0000313" key="5">
    <source>
        <dbReference type="Proteomes" id="UP000318478"/>
    </source>
</evidence>
<keyword evidence="2" id="KW-0812">Transmembrane</keyword>
<organism evidence="4 5">
    <name type="scientific">Posidoniimonas polymericola</name>
    <dbReference type="NCBI Taxonomy" id="2528002"/>
    <lineage>
        <taxon>Bacteria</taxon>
        <taxon>Pseudomonadati</taxon>
        <taxon>Planctomycetota</taxon>
        <taxon>Planctomycetia</taxon>
        <taxon>Pirellulales</taxon>
        <taxon>Lacipirellulaceae</taxon>
        <taxon>Posidoniimonas</taxon>
    </lineage>
</organism>
<evidence type="ECO:0000259" key="3">
    <source>
        <dbReference type="Pfam" id="PF02563"/>
    </source>
</evidence>
<keyword evidence="5" id="KW-1185">Reference proteome</keyword>
<reference evidence="4 5" key="1">
    <citation type="submission" date="2019-02" db="EMBL/GenBank/DDBJ databases">
        <title>Deep-cultivation of Planctomycetes and their phenomic and genomic characterization uncovers novel biology.</title>
        <authorList>
            <person name="Wiegand S."/>
            <person name="Jogler M."/>
            <person name="Boedeker C."/>
            <person name="Pinto D."/>
            <person name="Vollmers J."/>
            <person name="Rivas-Marin E."/>
            <person name="Kohn T."/>
            <person name="Peeters S.H."/>
            <person name="Heuer A."/>
            <person name="Rast P."/>
            <person name="Oberbeckmann S."/>
            <person name="Bunk B."/>
            <person name="Jeske O."/>
            <person name="Meyerdierks A."/>
            <person name="Storesund J.E."/>
            <person name="Kallscheuer N."/>
            <person name="Luecker S."/>
            <person name="Lage O.M."/>
            <person name="Pohl T."/>
            <person name="Merkel B.J."/>
            <person name="Hornburger P."/>
            <person name="Mueller R.-W."/>
            <person name="Bruemmer F."/>
            <person name="Labrenz M."/>
            <person name="Spormann A.M."/>
            <person name="Op Den Camp H."/>
            <person name="Overmann J."/>
            <person name="Amann R."/>
            <person name="Jetten M.S.M."/>
            <person name="Mascher T."/>
            <person name="Medema M.H."/>
            <person name="Devos D.P."/>
            <person name="Kaster A.-K."/>
            <person name="Ovreas L."/>
            <person name="Rohde M."/>
            <person name="Galperin M.Y."/>
            <person name="Jogler C."/>
        </authorList>
    </citation>
    <scope>NUCLEOTIDE SEQUENCE [LARGE SCALE GENOMIC DNA]</scope>
    <source>
        <strain evidence="4 5">Pla123a</strain>
    </source>
</reference>
<dbReference type="Pfam" id="PF02563">
    <property type="entry name" value="Poly_export"/>
    <property type="match status" value="1"/>
</dbReference>
<dbReference type="PANTHER" id="PTHR33619">
    <property type="entry name" value="POLYSACCHARIDE EXPORT PROTEIN GFCE-RELATED"/>
    <property type="match status" value="1"/>
</dbReference>
<dbReference type="InterPro" id="IPR003715">
    <property type="entry name" value="Poly_export_N"/>
</dbReference>
<evidence type="ECO:0000256" key="1">
    <source>
        <dbReference type="ARBA" id="ARBA00022729"/>
    </source>
</evidence>
<gene>
    <name evidence="4" type="ORF">Pla123a_10490</name>
</gene>
<accession>A0A5C5YTH5</accession>
<dbReference type="GO" id="GO:0015159">
    <property type="term" value="F:polysaccharide transmembrane transporter activity"/>
    <property type="evidence" value="ECO:0007669"/>
    <property type="project" value="InterPro"/>
</dbReference>
<dbReference type="OrthoDB" id="279464at2"/>